<organism evidence="3 4">
    <name type="scientific">Undibacterium squillarum</name>
    <dbReference type="NCBI Taxonomy" id="1131567"/>
    <lineage>
        <taxon>Bacteria</taxon>
        <taxon>Pseudomonadati</taxon>
        <taxon>Pseudomonadota</taxon>
        <taxon>Betaproteobacteria</taxon>
        <taxon>Burkholderiales</taxon>
        <taxon>Oxalobacteraceae</taxon>
        <taxon>Undibacterium</taxon>
    </lineage>
</organism>
<reference evidence="4" key="1">
    <citation type="journal article" date="2019" name="Int. J. Syst. Evol. Microbiol.">
        <title>The Global Catalogue of Microorganisms (GCM) 10K type strain sequencing project: providing services to taxonomists for standard genome sequencing and annotation.</title>
        <authorList>
            <consortium name="The Broad Institute Genomics Platform"/>
            <consortium name="The Broad Institute Genome Sequencing Center for Infectious Disease"/>
            <person name="Wu L."/>
            <person name="Ma J."/>
        </authorList>
    </citation>
    <scope>NUCLEOTIDE SEQUENCE [LARGE SCALE GENOMIC DNA]</scope>
    <source>
        <strain evidence="4">KCTC 23917</strain>
    </source>
</reference>
<sequence length="260" mass="29992">MQEQWDFYFCRVDDAPASINLNLALAQTAPLEECAVMAWVSLEMRAPREDGFSSAEEYPVLEQLEDALMRGLGVGNATTPDAGPLMFVGRNTSAGRRDFYFYTGSGYAWQNRVAAALKGFPDYRFETGTQDDPEWQTYFEFLYPGEDDLQRMQNRRVCQQLEQHGDPLTQERPLYHWVYFATAEARAAYIDQILQNAFEIEQEFEADTDEYRFGLQFSQTGLPHYRTIDSITLPLFFAARDYNGHYDGWETEVVAPEQTH</sequence>
<dbReference type="InterPro" id="IPR036701">
    <property type="entry name" value="RraB-like_sf"/>
</dbReference>
<dbReference type="InterPro" id="IPR016097">
    <property type="entry name" value="DUF695"/>
</dbReference>
<dbReference type="Gene3D" id="3.30.70.970">
    <property type="entry name" value="RraB-like"/>
    <property type="match status" value="1"/>
</dbReference>
<dbReference type="Pfam" id="PF06877">
    <property type="entry name" value="RraB"/>
    <property type="match status" value="1"/>
</dbReference>
<name>A0ABQ2XW09_9BURK</name>
<accession>A0ABQ2XW09</accession>
<dbReference type="EMBL" id="BMYU01000002">
    <property type="protein sequence ID" value="GGX36950.1"/>
    <property type="molecule type" value="Genomic_DNA"/>
</dbReference>
<evidence type="ECO:0000313" key="3">
    <source>
        <dbReference type="EMBL" id="GGX36950.1"/>
    </source>
</evidence>
<feature type="domain" description="DUF695" evidence="1">
    <location>
        <begin position="4"/>
        <end position="143"/>
    </location>
</feature>
<dbReference type="Proteomes" id="UP000653343">
    <property type="component" value="Unassembled WGS sequence"/>
</dbReference>
<evidence type="ECO:0000313" key="4">
    <source>
        <dbReference type="Proteomes" id="UP000653343"/>
    </source>
</evidence>
<feature type="domain" description="Regulator of ribonuclease activity B" evidence="2">
    <location>
        <begin position="152"/>
        <end position="251"/>
    </location>
</feature>
<dbReference type="RefSeq" id="WP_189356301.1">
    <property type="nucleotide sequence ID" value="NZ_BMYU01000002.1"/>
</dbReference>
<dbReference type="SUPFAM" id="SSF89946">
    <property type="entry name" value="Hypothetical protein VC0424"/>
    <property type="match status" value="1"/>
</dbReference>
<evidence type="ECO:0000259" key="2">
    <source>
        <dbReference type="Pfam" id="PF06877"/>
    </source>
</evidence>
<proteinExistence type="predicted"/>
<gene>
    <name evidence="3" type="ORF">GCM10010946_13750</name>
</gene>
<keyword evidence="4" id="KW-1185">Reference proteome</keyword>
<comment type="caution">
    <text evidence="3">The sequence shown here is derived from an EMBL/GenBank/DDBJ whole genome shotgun (WGS) entry which is preliminary data.</text>
</comment>
<dbReference type="Pfam" id="PF05117">
    <property type="entry name" value="DUF695"/>
    <property type="match status" value="1"/>
</dbReference>
<dbReference type="InterPro" id="IPR009671">
    <property type="entry name" value="RraB_dom"/>
</dbReference>
<protein>
    <submittedName>
        <fullName evidence="3">Uncharacterized protein</fullName>
    </submittedName>
</protein>
<evidence type="ECO:0000259" key="1">
    <source>
        <dbReference type="Pfam" id="PF05117"/>
    </source>
</evidence>